<evidence type="ECO:0000313" key="3">
    <source>
        <dbReference type="Proteomes" id="UP000751190"/>
    </source>
</evidence>
<dbReference type="OrthoDB" id="9972196at2759"/>
<evidence type="ECO:0000256" key="1">
    <source>
        <dbReference type="ARBA" id="ARBA00005564"/>
    </source>
</evidence>
<reference evidence="2" key="1">
    <citation type="submission" date="2021-05" db="EMBL/GenBank/DDBJ databases">
        <title>The genome of the haptophyte Pavlova lutheri (Diacronema luteri, Pavlovales) - a model for lipid biosynthesis in eukaryotic algae.</title>
        <authorList>
            <person name="Hulatt C.J."/>
            <person name="Posewitz M.C."/>
        </authorList>
    </citation>
    <scope>NUCLEOTIDE SEQUENCE</scope>
    <source>
        <strain evidence="2">NIVA-4/92</strain>
    </source>
</reference>
<evidence type="ECO:0000313" key="2">
    <source>
        <dbReference type="EMBL" id="KAG8460382.1"/>
    </source>
</evidence>
<dbReference type="InterPro" id="IPR011048">
    <property type="entry name" value="Haem_d1_sf"/>
</dbReference>
<dbReference type="InterPro" id="IPR019405">
    <property type="entry name" value="Lactonase_7-beta_prop"/>
</dbReference>
<accession>A0A8J5XGB1</accession>
<dbReference type="SUPFAM" id="SSF51004">
    <property type="entry name" value="C-terminal (heme d1) domain of cytochrome cd1-nitrite reductase"/>
    <property type="match status" value="1"/>
</dbReference>
<dbReference type="Pfam" id="PF10282">
    <property type="entry name" value="Lactonase"/>
    <property type="match status" value="1"/>
</dbReference>
<organism evidence="2 3">
    <name type="scientific">Diacronema lutheri</name>
    <name type="common">Unicellular marine alga</name>
    <name type="synonym">Monochrysis lutheri</name>
    <dbReference type="NCBI Taxonomy" id="2081491"/>
    <lineage>
        <taxon>Eukaryota</taxon>
        <taxon>Haptista</taxon>
        <taxon>Haptophyta</taxon>
        <taxon>Pavlovophyceae</taxon>
        <taxon>Pavlovales</taxon>
        <taxon>Pavlovaceae</taxon>
        <taxon>Diacronema</taxon>
    </lineage>
</organism>
<dbReference type="Gene3D" id="2.130.10.10">
    <property type="entry name" value="YVTN repeat-like/Quinoprotein amine dehydrogenase"/>
    <property type="match status" value="1"/>
</dbReference>
<dbReference type="OMA" id="AWVGTYN"/>
<dbReference type="GO" id="GO:0017057">
    <property type="term" value="F:6-phosphogluconolactonase activity"/>
    <property type="evidence" value="ECO:0007669"/>
    <property type="project" value="TreeGrafter"/>
</dbReference>
<dbReference type="PANTHER" id="PTHR30344:SF1">
    <property type="entry name" value="6-PHOSPHOGLUCONOLACTONASE"/>
    <property type="match status" value="1"/>
</dbReference>
<gene>
    <name evidence="2" type="ORF">KFE25_011873</name>
</gene>
<dbReference type="InterPro" id="IPR015943">
    <property type="entry name" value="WD40/YVTN_repeat-like_dom_sf"/>
</dbReference>
<proteinExistence type="inferred from homology"/>
<comment type="similarity">
    <text evidence="1">Belongs to the cycloisomerase 2 family.</text>
</comment>
<protein>
    <recommendedName>
        <fullName evidence="4">6-phosphogluconolactonase</fullName>
    </recommendedName>
</protein>
<name>A0A8J5XGB1_DIALT</name>
<dbReference type="Proteomes" id="UP000751190">
    <property type="component" value="Unassembled WGS sequence"/>
</dbReference>
<evidence type="ECO:0008006" key="4">
    <source>
        <dbReference type="Google" id="ProtNLM"/>
    </source>
</evidence>
<dbReference type="AlphaFoldDB" id="A0A8J5XGB1"/>
<sequence>MSLLARALGAHRARLSRAFSSAPGGGLAGRSTMDNLGNAAVIGACYAGAALWLYNDYLEKPKPDTPTAEALAASSTARGVEAIAAEMASLREQIEAMDETARWLAGGCRTGPLVIVGTGGGSESVFAFRISPSRTAAAAVGEPLKVGANPSFVSASTSTGKHVLYVAHEGAVSAVAADARDATLALLGGAQSSNGQGTAYAAPDGRACRHVLAANYAGGSVCVLPVLPDGSLGAATDAKHHVIDDPKPHLADRQASAHPHSVRVDPWAGKWALVPDLGLDTVLVYAYDAAKGVLAGAPNATRHWRAREGAGPRHICFSPPSRAAHLVYALCEMDGTACVLQLNDSDGSLTELQTVSLLPHYVQPTREGHCGSAEIAMHPSGKFVYASNRQNHSISILKVDEATGKLSMHANVPCGGKTPRHFQISPSGDFLVVANQSSCDIALFQIDCKSGMLSKPAITAVPASPRCICILDDADQPLVLN</sequence>
<dbReference type="PANTHER" id="PTHR30344">
    <property type="entry name" value="6-PHOSPHOGLUCONOLACTONASE-RELATED"/>
    <property type="match status" value="1"/>
</dbReference>
<dbReference type="EMBL" id="JAGTXO010000033">
    <property type="protein sequence ID" value="KAG8460382.1"/>
    <property type="molecule type" value="Genomic_DNA"/>
</dbReference>
<keyword evidence="3" id="KW-1185">Reference proteome</keyword>
<comment type="caution">
    <text evidence="2">The sequence shown here is derived from an EMBL/GenBank/DDBJ whole genome shotgun (WGS) entry which is preliminary data.</text>
</comment>
<dbReference type="InterPro" id="IPR050282">
    <property type="entry name" value="Cycloisomerase_2"/>
</dbReference>